<keyword evidence="1 2" id="KW-0647">Proteasome</keyword>
<dbReference type="GO" id="GO:0005634">
    <property type="term" value="C:nucleus"/>
    <property type="evidence" value="ECO:0007669"/>
    <property type="project" value="UniProtKB-SubCell"/>
</dbReference>
<dbReference type="GO" id="GO:0006511">
    <property type="term" value="P:ubiquitin-dependent protein catabolic process"/>
    <property type="evidence" value="ECO:0007669"/>
    <property type="project" value="InterPro"/>
</dbReference>
<dbReference type="GO" id="GO:0019773">
    <property type="term" value="C:proteasome core complex, alpha-subunit complex"/>
    <property type="evidence" value="ECO:0007669"/>
    <property type="project" value="InterPro"/>
</dbReference>
<evidence type="ECO:0000313" key="5">
    <source>
        <dbReference type="Proteomes" id="UP000078046"/>
    </source>
</evidence>
<dbReference type="EMBL" id="LWCA01000157">
    <property type="protein sequence ID" value="OAF70353.1"/>
    <property type="molecule type" value="Genomic_DNA"/>
</dbReference>
<dbReference type="OrthoDB" id="5835702at2759"/>
<feature type="domain" description="Proteasome alpha-type subunits" evidence="3">
    <location>
        <begin position="9"/>
        <end position="31"/>
    </location>
</feature>
<accession>A0A177B9M5</accession>
<protein>
    <recommendedName>
        <fullName evidence="2">Proteasome subunit alpha type</fullName>
    </recommendedName>
</protein>
<reference evidence="4 5" key="1">
    <citation type="submission" date="2016-04" db="EMBL/GenBank/DDBJ databases">
        <title>The genome of Intoshia linei affirms orthonectids as highly simplified spiralians.</title>
        <authorList>
            <person name="Mikhailov K.V."/>
            <person name="Slusarev G.S."/>
            <person name="Nikitin M.A."/>
            <person name="Logacheva M.D."/>
            <person name="Penin A."/>
            <person name="Aleoshin V."/>
            <person name="Panchin Y.V."/>
        </authorList>
    </citation>
    <scope>NUCLEOTIDE SEQUENCE [LARGE SCALE GENOMIC DNA]</scope>
    <source>
        <strain evidence="4">Intl2013</strain>
        <tissue evidence="4">Whole animal</tissue>
    </source>
</reference>
<dbReference type="InterPro" id="IPR000426">
    <property type="entry name" value="Proteasome_asu_N"/>
</dbReference>
<dbReference type="GO" id="GO:0005737">
    <property type="term" value="C:cytoplasm"/>
    <property type="evidence" value="ECO:0007669"/>
    <property type="project" value="UniProtKB-SubCell"/>
</dbReference>
<dbReference type="InterPro" id="IPR050115">
    <property type="entry name" value="Proteasome_alpha"/>
</dbReference>
<dbReference type="Pfam" id="PF00227">
    <property type="entry name" value="Proteasome"/>
    <property type="match status" value="1"/>
</dbReference>
<comment type="caution">
    <text evidence="4">The sequence shown here is derived from an EMBL/GenBank/DDBJ whole genome shotgun (WGS) entry which is preliminary data.</text>
</comment>
<feature type="non-terminal residue" evidence="4">
    <location>
        <position position="136"/>
    </location>
</feature>
<dbReference type="SMART" id="SM00948">
    <property type="entry name" value="Proteasome_A_N"/>
    <property type="match status" value="1"/>
</dbReference>
<dbReference type="Pfam" id="PF10584">
    <property type="entry name" value="Proteasome_A_N"/>
    <property type="match status" value="1"/>
</dbReference>
<dbReference type="AlphaFoldDB" id="A0A177B9M5"/>
<evidence type="ECO:0000313" key="4">
    <source>
        <dbReference type="EMBL" id="OAF70353.1"/>
    </source>
</evidence>
<keyword evidence="5" id="KW-1185">Reference proteome</keyword>
<sequence length="136" mass="15020">MVRNVSSGFDRNITVFSPEGHLFQVEYAFKAVNHVGITAVAIKGKDYAVVVSQKKIPDKFIIPSTCERVFPLSKYIGCAMVGRLADSKCQVDRARYEACNWAYKFGCEIGVDQLCSKISDVSHHATQTASIRPLAC</sequence>
<dbReference type="SUPFAM" id="SSF56235">
    <property type="entry name" value="N-terminal nucleophile aminohydrolases (Ntn hydrolases)"/>
    <property type="match status" value="1"/>
</dbReference>
<evidence type="ECO:0000256" key="1">
    <source>
        <dbReference type="ARBA" id="ARBA00022942"/>
    </source>
</evidence>
<dbReference type="PROSITE" id="PS00388">
    <property type="entry name" value="PROTEASOME_ALPHA_1"/>
    <property type="match status" value="1"/>
</dbReference>
<dbReference type="PANTHER" id="PTHR11599">
    <property type="entry name" value="PROTEASOME SUBUNIT ALPHA/BETA"/>
    <property type="match status" value="1"/>
</dbReference>
<comment type="subcellular location">
    <subcellularLocation>
        <location evidence="2">Cytoplasm</location>
    </subcellularLocation>
    <subcellularLocation>
        <location evidence="2">Nucleus</location>
    </subcellularLocation>
</comment>
<evidence type="ECO:0000259" key="3">
    <source>
        <dbReference type="PROSITE" id="PS00388"/>
    </source>
</evidence>
<organism evidence="4 5">
    <name type="scientific">Intoshia linei</name>
    <dbReference type="NCBI Taxonomy" id="1819745"/>
    <lineage>
        <taxon>Eukaryota</taxon>
        <taxon>Metazoa</taxon>
        <taxon>Spiralia</taxon>
        <taxon>Lophotrochozoa</taxon>
        <taxon>Mesozoa</taxon>
        <taxon>Orthonectida</taxon>
        <taxon>Rhopaluridae</taxon>
        <taxon>Intoshia</taxon>
    </lineage>
</organism>
<comment type="subunit">
    <text evidence="2">The 26S proteasome consists of a 20S proteasome core and two 19S regulatory subunits.</text>
</comment>
<comment type="similarity">
    <text evidence="2">Belongs to the peptidase T1A family.</text>
</comment>
<dbReference type="Gene3D" id="3.60.20.10">
    <property type="entry name" value="Glutamine Phosphoribosylpyrophosphate, subunit 1, domain 1"/>
    <property type="match status" value="1"/>
</dbReference>
<name>A0A177B9M5_9BILA</name>
<proteinExistence type="inferred from homology"/>
<dbReference type="Proteomes" id="UP000078046">
    <property type="component" value="Unassembled WGS sequence"/>
</dbReference>
<gene>
    <name evidence="4" type="ORF">A3Q56_01789</name>
</gene>
<dbReference type="InterPro" id="IPR029055">
    <property type="entry name" value="Ntn_hydrolases_N"/>
</dbReference>
<keyword evidence="2" id="KW-0963">Cytoplasm</keyword>
<evidence type="ECO:0000256" key="2">
    <source>
        <dbReference type="RuleBase" id="RU000551"/>
    </source>
</evidence>
<keyword evidence="2" id="KW-0539">Nucleus</keyword>
<dbReference type="InterPro" id="IPR001353">
    <property type="entry name" value="Proteasome_sua/b"/>
</dbReference>